<dbReference type="OrthoDB" id="9804204at2"/>
<dbReference type="KEGG" id="lyj:FKV23_06895"/>
<sequence>MGIATACTSTAPRTGIPRPWDSARQMIVVTTADWDASEGQLRRFERTDADWHPLGPVQPVQVGRSGSAWGLGLHPDPQADTGAPIKREGDGRSPAGVFAIGEAFGYAERIDTALDYLPMQASHYCIDVPGSPLYNRIVDTGEVGAAAAEGSTEPMRRDIHADGDHRYAQGFVIRHNPAHQSPAGSCIFAHVWKAPDVPTAGCTAMSADEMSALLGWLRTDARPVFVLLPDAEYARLQADWRLPPITDAQDILHDR</sequence>
<dbReference type="EMBL" id="CP041242">
    <property type="protein sequence ID" value="QDH69852.1"/>
    <property type="molecule type" value="Genomic_DNA"/>
</dbReference>
<gene>
    <name evidence="1" type="ORF">FKV23_06895</name>
</gene>
<reference evidence="1 2" key="1">
    <citation type="submission" date="2019-06" db="EMBL/GenBank/DDBJ databases">
        <title>Lysobacter alkalisoli sp. nov. isolated from saline-alkali soil.</title>
        <authorList>
            <person name="Sun J.-Q."/>
            <person name="Xu L."/>
        </authorList>
    </citation>
    <scope>NUCLEOTIDE SEQUENCE [LARGE SCALE GENOMIC DNA]</scope>
    <source>
        <strain evidence="1 2">SJ-36</strain>
    </source>
</reference>
<dbReference type="Proteomes" id="UP000317199">
    <property type="component" value="Chromosome"/>
</dbReference>
<organism evidence="1 2">
    <name type="scientific">Marilutibacter alkalisoli</name>
    <dbReference type="NCBI Taxonomy" id="2591633"/>
    <lineage>
        <taxon>Bacteria</taxon>
        <taxon>Pseudomonadati</taxon>
        <taxon>Pseudomonadota</taxon>
        <taxon>Gammaproteobacteria</taxon>
        <taxon>Lysobacterales</taxon>
        <taxon>Lysobacteraceae</taxon>
        <taxon>Marilutibacter</taxon>
    </lineage>
</organism>
<keyword evidence="2" id="KW-1185">Reference proteome</keyword>
<accession>A0A514BR29</accession>
<evidence type="ECO:0000313" key="2">
    <source>
        <dbReference type="Proteomes" id="UP000317199"/>
    </source>
</evidence>
<name>A0A514BR29_9GAMM</name>
<proteinExistence type="predicted"/>
<protein>
    <recommendedName>
        <fullName evidence="3">L,D-transpeptidase family protein</fullName>
    </recommendedName>
</protein>
<dbReference type="PANTHER" id="PTHR38589:SF1">
    <property type="entry name" value="BLR0621 PROTEIN"/>
    <property type="match status" value="1"/>
</dbReference>
<dbReference type="PANTHER" id="PTHR38589">
    <property type="entry name" value="BLR0621 PROTEIN"/>
    <property type="match status" value="1"/>
</dbReference>
<evidence type="ECO:0000313" key="1">
    <source>
        <dbReference type="EMBL" id="QDH69852.1"/>
    </source>
</evidence>
<dbReference type="AlphaFoldDB" id="A0A514BR29"/>
<evidence type="ECO:0008006" key="3">
    <source>
        <dbReference type="Google" id="ProtNLM"/>
    </source>
</evidence>